<keyword evidence="4" id="KW-1185">Reference proteome</keyword>
<dbReference type="PANTHER" id="PTHR33530:SF4">
    <property type="entry name" value="OS01G0145800 PROTEIN"/>
    <property type="match status" value="1"/>
</dbReference>
<keyword evidence="2" id="KW-1133">Transmembrane helix</keyword>
<evidence type="ECO:0000313" key="4">
    <source>
        <dbReference type="Proteomes" id="UP000324897"/>
    </source>
</evidence>
<feature type="non-terminal residue" evidence="3">
    <location>
        <position position="1"/>
    </location>
</feature>
<dbReference type="Pfam" id="PF12442">
    <property type="entry name" value="DUF3681"/>
    <property type="match status" value="1"/>
</dbReference>
<keyword evidence="2" id="KW-0812">Transmembrane</keyword>
<dbReference type="Gramene" id="TVU21947">
    <property type="protein sequence ID" value="TVU21947"/>
    <property type="gene ID" value="EJB05_31618"/>
</dbReference>
<protein>
    <submittedName>
        <fullName evidence="3">Uncharacterized protein</fullName>
    </submittedName>
</protein>
<sequence>MAPATGSNGREEEDGDGAPKLPQAAPCIEAGLLGLFALSTAMTLAVSVPPPPWLATDAYFAALSGVFFAGVTQVAVSVWAADDDDRLAAGRKLVYASLVVPLLIAAVGMSVASLLQCTPLGPSAFAAERSTLAPNPNQPAAEDAVNSSTRSAAAFSDQAQQIIVPRAAGLMARVVSLSTCTKVGAISFTVGVVVGFTLKRRLRRWAAKLLKRIKDDD</sequence>
<organism evidence="3 4">
    <name type="scientific">Eragrostis curvula</name>
    <name type="common">weeping love grass</name>
    <dbReference type="NCBI Taxonomy" id="38414"/>
    <lineage>
        <taxon>Eukaryota</taxon>
        <taxon>Viridiplantae</taxon>
        <taxon>Streptophyta</taxon>
        <taxon>Embryophyta</taxon>
        <taxon>Tracheophyta</taxon>
        <taxon>Spermatophyta</taxon>
        <taxon>Magnoliopsida</taxon>
        <taxon>Liliopsida</taxon>
        <taxon>Poales</taxon>
        <taxon>Poaceae</taxon>
        <taxon>PACMAD clade</taxon>
        <taxon>Chloridoideae</taxon>
        <taxon>Eragrostideae</taxon>
        <taxon>Eragrostidinae</taxon>
        <taxon>Eragrostis</taxon>
    </lineage>
</organism>
<feature type="region of interest" description="Disordered" evidence="1">
    <location>
        <begin position="1"/>
        <end position="21"/>
    </location>
</feature>
<dbReference type="EMBL" id="RWGY01000026">
    <property type="protein sequence ID" value="TVU21947.1"/>
    <property type="molecule type" value="Genomic_DNA"/>
</dbReference>
<dbReference type="OrthoDB" id="673362at2759"/>
<feature type="transmembrane region" description="Helical" evidence="2">
    <location>
        <begin position="60"/>
        <end position="81"/>
    </location>
</feature>
<evidence type="ECO:0000256" key="2">
    <source>
        <dbReference type="SAM" id="Phobius"/>
    </source>
</evidence>
<proteinExistence type="predicted"/>
<dbReference type="PANTHER" id="PTHR33530">
    <property type="entry name" value="OS01G0147100 PROTEIN"/>
    <property type="match status" value="1"/>
</dbReference>
<feature type="transmembrane region" description="Helical" evidence="2">
    <location>
        <begin position="30"/>
        <end position="48"/>
    </location>
</feature>
<name>A0A5J9UF45_9POAL</name>
<comment type="caution">
    <text evidence="3">The sequence shown here is derived from an EMBL/GenBank/DDBJ whole genome shotgun (WGS) entry which is preliminary data.</text>
</comment>
<reference evidence="3 4" key="1">
    <citation type="journal article" date="2019" name="Sci. Rep.">
        <title>A high-quality genome of Eragrostis curvula grass provides insights into Poaceae evolution and supports new strategies to enhance forage quality.</title>
        <authorList>
            <person name="Carballo J."/>
            <person name="Santos B.A.C.M."/>
            <person name="Zappacosta D."/>
            <person name="Garbus I."/>
            <person name="Selva J.P."/>
            <person name="Gallo C.A."/>
            <person name="Diaz A."/>
            <person name="Albertini E."/>
            <person name="Caccamo M."/>
            <person name="Echenique V."/>
        </authorList>
    </citation>
    <scope>NUCLEOTIDE SEQUENCE [LARGE SCALE GENOMIC DNA]</scope>
    <source>
        <strain evidence="4">cv. Victoria</strain>
        <tissue evidence="3">Leaf</tissue>
    </source>
</reference>
<keyword evidence="2" id="KW-0472">Membrane</keyword>
<evidence type="ECO:0000256" key="1">
    <source>
        <dbReference type="SAM" id="MobiDB-lite"/>
    </source>
</evidence>
<accession>A0A5J9UF45</accession>
<gene>
    <name evidence="3" type="ORF">EJB05_31618</name>
</gene>
<feature type="transmembrane region" description="Helical" evidence="2">
    <location>
        <begin position="93"/>
        <end position="115"/>
    </location>
</feature>
<dbReference type="InterPro" id="IPR022149">
    <property type="entry name" value="DUF3681"/>
</dbReference>
<dbReference type="Proteomes" id="UP000324897">
    <property type="component" value="Unassembled WGS sequence"/>
</dbReference>
<feature type="transmembrane region" description="Helical" evidence="2">
    <location>
        <begin position="174"/>
        <end position="198"/>
    </location>
</feature>
<evidence type="ECO:0000313" key="3">
    <source>
        <dbReference type="EMBL" id="TVU21947.1"/>
    </source>
</evidence>
<dbReference type="AlphaFoldDB" id="A0A5J9UF45"/>